<protein>
    <recommendedName>
        <fullName evidence="8">Rhodopsin domain-containing protein</fullName>
    </recommendedName>
</protein>
<keyword evidence="4 7" id="KW-0472">Membrane</keyword>
<feature type="transmembrane region" description="Helical" evidence="7">
    <location>
        <begin position="104"/>
        <end position="127"/>
    </location>
</feature>
<dbReference type="Pfam" id="PF20684">
    <property type="entry name" value="Fung_rhodopsin"/>
    <property type="match status" value="1"/>
</dbReference>
<dbReference type="PANTHER" id="PTHR33048:SF129">
    <property type="entry name" value="INTEGRAL MEMBRANE PROTEIN-RELATED"/>
    <property type="match status" value="1"/>
</dbReference>
<keyword evidence="2 7" id="KW-0812">Transmembrane</keyword>
<dbReference type="STRING" id="1160509.A0A3N4HT58"/>
<keyword evidence="3 7" id="KW-1133">Transmembrane helix</keyword>
<organism evidence="9 10">
    <name type="scientific">Ascobolus immersus RN42</name>
    <dbReference type="NCBI Taxonomy" id="1160509"/>
    <lineage>
        <taxon>Eukaryota</taxon>
        <taxon>Fungi</taxon>
        <taxon>Dikarya</taxon>
        <taxon>Ascomycota</taxon>
        <taxon>Pezizomycotina</taxon>
        <taxon>Pezizomycetes</taxon>
        <taxon>Pezizales</taxon>
        <taxon>Ascobolaceae</taxon>
        <taxon>Ascobolus</taxon>
    </lineage>
</organism>
<comment type="similarity">
    <text evidence="5">Belongs to the SAT4 family.</text>
</comment>
<evidence type="ECO:0000256" key="1">
    <source>
        <dbReference type="ARBA" id="ARBA00004141"/>
    </source>
</evidence>
<feature type="transmembrane region" description="Helical" evidence="7">
    <location>
        <begin position="61"/>
        <end position="84"/>
    </location>
</feature>
<evidence type="ECO:0000256" key="5">
    <source>
        <dbReference type="ARBA" id="ARBA00038359"/>
    </source>
</evidence>
<feature type="transmembrane region" description="Helical" evidence="7">
    <location>
        <begin position="197"/>
        <end position="219"/>
    </location>
</feature>
<dbReference type="Proteomes" id="UP000275078">
    <property type="component" value="Unassembled WGS sequence"/>
</dbReference>
<accession>A0A3N4HT58</accession>
<dbReference type="OrthoDB" id="444631at2759"/>
<evidence type="ECO:0000259" key="8">
    <source>
        <dbReference type="Pfam" id="PF20684"/>
    </source>
</evidence>
<evidence type="ECO:0000313" key="10">
    <source>
        <dbReference type="Proteomes" id="UP000275078"/>
    </source>
</evidence>
<feature type="transmembrane region" description="Helical" evidence="7">
    <location>
        <begin position="139"/>
        <end position="162"/>
    </location>
</feature>
<dbReference type="InterPro" id="IPR052337">
    <property type="entry name" value="SAT4-like"/>
</dbReference>
<reference evidence="9 10" key="1">
    <citation type="journal article" date="2018" name="Nat. Ecol. Evol.">
        <title>Pezizomycetes genomes reveal the molecular basis of ectomycorrhizal truffle lifestyle.</title>
        <authorList>
            <person name="Murat C."/>
            <person name="Payen T."/>
            <person name="Noel B."/>
            <person name="Kuo A."/>
            <person name="Morin E."/>
            <person name="Chen J."/>
            <person name="Kohler A."/>
            <person name="Krizsan K."/>
            <person name="Balestrini R."/>
            <person name="Da Silva C."/>
            <person name="Montanini B."/>
            <person name="Hainaut M."/>
            <person name="Levati E."/>
            <person name="Barry K.W."/>
            <person name="Belfiori B."/>
            <person name="Cichocki N."/>
            <person name="Clum A."/>
            <person name="Dockter R.B."/>
            <person name="Fauchery L."/>
            <person name="Guy J."/>
            <person name="Iotti M."/>
            <person name="Le Tacon F."/>
            <person name="Lindquist E.A."/>
            <person name="Lipzen A."/>
            <person name="Malagnac F."/>
            <person name="Mello A."/>
            <person name="Molinier V."/>
            <person name="Miyauchi S."/>
            <person name="Poulain J."/>
            <person name="Riccioni C."/>
            <person name="Rubini A."/>
            <person name="Sitrit Y."/>
            <person name="Splivallo R."/>
            <person name="Traeger S."/>
            <person name="Wang M."/>
            <person name="Zifcakova L."/>
            <person name="Wipf D."/>
            <person name="Zambonelli A."/>
            <person name="Paolocci F."/>
            <person name="Nowrousian M."/>
            <person name="Ottonello S."/>
            <person name="Baldrian P."/>
            <person name="Spatafora J.W."/>
            <person name="Henrissat B."/>
            <person name="Nagy L.G."/>
            <person name="Aury J.M."/>
            <person name="Wincker P."/>
            <person name="Grigoriev I.V."/>
            <person name="Bonfante P."/>
            <person name="Martin F.M."/>
        </authorList>
    </citation>
    <scope>NUCLEOTIDE SEQUENCE [LARGE SCALE GENOMIC DNA]</scope>
    <source>
        <strain evidence="9 10">RN42</strain>
    </source>
</reference>
<feature type="region of interest" description="Disordered" evidence="6">
    <location>
        <begin position="1"/>
        <end position="24"/>
    </location>
</feature>
<gene>
    <name evidence="9" type="ORF">BJ508DRAFT_216628</name>
</gene>
<dbReference type="AlphaFoldDB" id="A0A3N4HT58"/>
<sequence length="394" mass="44330">MASTRLNSDPFTSLKPNYVNPQERGSQLRTLGTGLCTLTLLVVAMRLAARIWIIRRVQLDDWLCLAGLTLTISMAACIIRATYYGVGYHYYDIPDHWWLPQQRLLFMAFVLYNPAVALVKASIIIFFSKLGSHINFFRWACRCLLTLITVSALATTLVAIFACNPIDFVWHPDRYGKTNPTQSRTPDEVKCFDQTTLLVVFGSINAITDVMTLVLPFPLAYRMRLPKRQKIAIYLIFSLGAVVCVTTILRLSFIERIRRRNNIDYTFDLFPIGIIAEPTAGIICGSLPVIGPAFALYFPRVFSASPAELRSTSPDDHKAGLPNFRNSTQKPIAGGDLRKYGVSDEMLVETQIDVERDIQDGNSSIRSGVEVDHSWQMDELTGEGHLKPRPVHLR</sequence>
<evidence type="ECO:0000256" key="6">
    <source>
        <dbReference type="SAM" id="MobiDB-lite"/>
    </source>
</evidence>
<feature type="region of interest" description="Disordered" evidence="6">
    <location>
        <begin position="312"/>
        <end position="336"/>
    </location>
</feature>
<dbReference type="GO" id="GO:0016020">
    <property type="term" value="C:membrane"/>
    <property type="evidence" value="ECO:0007669"/>
    <property type="project" value="UniProtKB-SubCell"/>
</dbReference>
<dbReference type="PANTHER" id="PTHR33048">
    <property type="entry name" value="PTH11-LIKE INTEGRAL MEMBRANE PROTEIN (AFU_ORTHOLOGUE AFUA_5G11245)"/>
    <property type="match status" value="1"/>
</dbReference>
<keyword evidence="10" id="KW-1185">Reference proteome</keyword>
<comment type="subcellular location">
    <subcellularLocation>
        <location evidence="1">Membrane</location>
        <topology evidence="1">Multi-pass membrane protein</topology>
    </subcellularLocation>
</comment>
<dbReference type="EMBL" id="ML119843">
    <property type="protein sequence ID" value="RPA72854.1"/>
    <property type="molecule type" value="Genomic_DNA"/>
</dbReference>
<name>A0A3N4HT58_ASCIM</name>
<feature type="domain" description="Rhodopsin" evidence="8">
    <location>
        <begin position="45"/>
        <end position="294"/>
    </location>
</feature>
<evidence type="ECO:0000256" key="3">
    <source>
        <dbReference type="ARBA" id="ARBA00022989"/>
    </source>
</evidence>
<proteinExistence type="inferred from homology"/>
<evidence type="ECO:0000313" key="9">
    <source>
        <dbReference type="EMBL" id="RPA72854.1"/>
    </source>
</evidence>
<evidence type="ECO:0000256" key="7">
    <source>
        <dbReference type="SAM" id="Phobius"/>
    </source>
</evidence>
<dbReference type="InterPro" id="IPR049326">
    <property type="entry name" value="Rhodopsin_dom_fungi"/>
</dbReference>
<feature type="transmembrane region" description="Helical" evidence="7">
    <location>
        <begin position="231"/>
        <end position="253"/>
    </location>
</feature>
<evidence type="ECO:0000256" key="4">
    <source>
        <dbReference type="ARBA" id="ARBA00023136"/>
    </source>
</evidence>
<evidence type="ECO:0000256" key="2">
    <source>
        <dbReference type="ARBA" id="ARBA00022692"/>
    </source>
</evidence>
<feature type="transmembrane region" description="Helical" evidence="7">
    <location>
        <begin position="31"/>
        <end position="49"/>
    </location>
</feature>